<keyword evidence="1" id="KW-0472">Membrane</keyword>
<sequence>MFIDAFMAWVHHAWGVYFNKPDPYVGVVTAIGALVTALALVYTAKAARAASKSTKVAQEALDHTMNNTRRDEFTRHFTLLLEQHNDQLEIVKDYLDSRDGKAFFESVRDSITLKQAHELMHGHSYISPYMRVLYHLLKYIDKAFYKPDALPEEKKGFSSLIRSLIRNDVLYLVALNSAFTNDLGELNQYAKYQKLLHEFSFFEHAQFYKTLANESVSVTKIFEDIKSKNSQDIMSTIEKIIEGKSVEKSKIQFPLPLVVSSLYENPSHRFSEEYLFNLHNEFSVKYHHQKSILLKKLNDDLKIENFFKGFLDRHAILTTPEEKYEIYENNNLSSDKLEESPLVEKNYILEELKKYREPHYKSNENILFCKLNERGLPLVYFSYSFDEECRDYLKRNSHKKALEADEYWQQVEIIIAFWKSYEDEIASKRVS</sequence>
<feature type="transmembrane region" description="Helical" evidence="1">
    <location>
        <begin position="24"/>
        <end position="44"/>
    </location>
</feature>
<dbReference type="InterPro" id="IPR031709">
    <property type="entry name" value="PutAbiC"/>
</dbReference>
<proteinExistence type="predicted"/>
<evidence type="ECO:0000256" key="1">
    <source>
        <dbReference type="SAM" id="Phobius"/>
    </source>
</evidence>
<comment type="caution">
    <text evidence="2">The sequence shown here is derived from an EMBL/GenBank/DDBJ whole genome shotgun (WGS) entry which is preliminary data.</text>
</comment>
<dbReference type="AlphaFoldDB" id="A0A747X1B2"/>
<evidence type="ECO:0000313" key="2">
    <source>
        <dbReference type="EMBL" id="HAF4654789.1"/>
    </source>
</evidence>
<keyword evidence="1" id="KW-0812">Transmembrane</keyword>
<protein>
    <recommendedName>
        <fullName evidence="3">Phage abortive infection protein</fullName>
    </recommendedName>
</protein>
<evidence type="ECO:0008006" key="3">
    <source>
        <dbReference type="Google" id="ProtNLM"/>
    </source>
</evidence>
<keyword evidence="1" id="KW-1133">Transmembrane helix</keyword>
<reference evidence="2" key="2">
    <citation type="submission" date="2020-02" db="EMBL/GenBank/DDBJ databases">
        <authorList>
            <consortium name="NCBI Pathogen Detection Project"/>
        </authorList>
    </citation>
    <scope>NUCLEOTIDE SEQUENCE</scope>
    <source>
        <strain evidence="2">MA.MC_07-0594</strain>
    </source>
</reference>
<gene>
    <name evidence="2" type="ORF">G8K12_003350</name>
</gene>
<accession>A0A747X1B2</accession>
<dbReference type="Pfam" id="PF16872">
    <property type="entry name" value="putAbiC"/>
    <property type="match status" value="1"/>
</dbReference>
<name>A0A747X1B2_SALER</name>
<dbReference type="EMBL" id="DAAVHB010000005">
    <property type="protein sequence ID" value="HAF4654789.1"/>
    <property type="molecule type" value="Genomic_DNA"/>
</dbReference>
<reference evidence="2" key="1">
    <citation type="journal article" date="2018" name="Genome Biol.">
        <title>SKESA: strategic k-mer extension for scrupulous assemblies.</title>
        <authorList>
            <person name="Souvorov A."/>
            <person name="Agarwala R."/>
            <person name="Lipman D.J."/>
        </authorList>
    </citation>
    <scope>NUCLEOTIDE SEQUENCE</scope>
    <source>
        <strain evidence="2">MA.MC_07-0594</strain>
    </source>
</reference>
<organism evidence="2">
    <name type="scientific">Salmonella enterica</name>
    <name type="common">Salmonella choleraesuis</name>
    <dbReference type="NCBI Taxonomy" id="28901"/>
    <lineage>
        <taxon>Bacteria</taxon>
        <taxon>Pseudomonadati</taxon>
        <taxon>Pseudomonadota</taxon>
        <taxon>Gammaproteobacteria</taxon>
        <taxon>Enterobacterales</taxon>
        <taxon>Enterobacteriaceae</taxon>
        <taxon>Salmonella</taxon>
    </lineage>
</organism>